<dbReference type="RefSeq" id="WP_058459887.1">
    <property type="nucleotide sequence ID" value="NZ_CAAAIY010000006.1"/>
</dbReference>
<reference evidence="1 2" key="1">
    <citation type="submission" date="2015-11" db="EMBL/GenBank/DDBJ databases">
        <title>Genomic analysis of 38 Legionella species identifies large and diverse effector repertoires.</title>
        <authorList>
            <person name="Burstein D."/>
            <person name="Amaro F."/>
            <person name="Zusman T."/>
            <person name="Lifshitz Z."/>
            <person name="Cohen O."/>
            <person name="Gilbert J.A."/>
            <person name="Pupko T."/>
            <person name="Shuman H.A."/>
            <person name="Segal G."/>
        </authorList>
    </citation>
    <scope>NUCLEOTIDE SEQUENCE [LARGE SCALE GENOMIC DNA]</scope>
    <source>
        <strain evidence="1 2">WIGA</strain>
    </source>
</reference>
<accession>A0A0W0RRF0</accession>
<organism evidence="1 2">
    <name type="scientific">Legionella bozemanae</name>
    <name type="common">Fluoribacter bozemanae</name>
    <dbReference type="NCBI Taxonomy" id="447"/>
    <lineage>
        <taxon>Bacteria</taxon>
        <taxon>Pseudomonadati</taxon>
        <taxon>Pseudomonadota</taxon>
        <taxon>Gammaproteobacteria</taxon>
        <taxon>Legionellales</taxon>
        <taxon>Legionellaceae</taxon>
        <taxon>Legionella</taxon>
    </lineage>
</organism>
<dbReference type="STRING" id="447.Lboz_2287"/>
<gene>
    <name evidence="1" type="ORF">Lboz_2287</name>
</gene>
<protein>
    <submittedName>
        <fullName evidence="1">Uncharacterized protein</fullName>
    </submittedName>
</protein>
<dbReference type="PATRIC" id="fig|447.4.peg.2421"/>
<dbReference type="Proteomes" id="UP000054695">
    <property type="component" value="Unassembled WGS sequence"/>
</dbReference>
<name>A0A0W0RRF0_LEGBO</name>
<dbReference type="EMBL" id="LNXU01000019">
    <property type="protein sequence ID" value="KTC73641.1"/>
    <property type="molecule type" value="Genomic_DNA"/>
</dbReference>
<proteinExistence type="predicted"/>
<comment type="caution">
    <text evidence="1">The sequence shown here is derived from an EMBL/GenBank/DDBJ whole genome shotgun (WGS) entry which is preliminary data.</text>
</comment>
<dbReference type="AlphaFoldDB" id="A0A0W0RRF0"/>
<keyword evidence="2" id="KW-1185">Reference proteome</keyword>
<evidence type="ECO:0000313" key="2">
    <source>
        <dbReference type="Proteomes" id="UP000054695"/>
    </source>
</evidence>
<evidence type="ECO:0000313" key="1">
    <source>
        <dbReference type="EMBL" id="KTC73641.1"/>
    </source>
</evidence>
<sequence>MYIRIYFQDHCQTNYPLYSISSIKVLDISSTESLPALDTDTVKSEIISERNFEHRGQQVPIFRDIKYYKEYYVDCRNKTKQQVEATIQLLVEDGNLLNNTYRNELFLDDIKSSIQKLLEPINPITNANGSYKFFDLKKKLCGSHTRELDFDDNYREYGFR</sequence>